<reference evidence="1" key="2">
    <citation type="journal article" date="2015" name="Fish Shellfish Immunol.">
        <title>Early steps in the European eel (Anguilla anguilla)-Vibrio vulnificus interaction in the gills: Role of the RtxA13 toxin.</title>
        <authorList>
            <person name="Callol A."/>
            <person name="Pajuelo D."/>
            <person name="Ebbesson L."/>
            <person name="Teles M."/>
            <person name="MacKenzie S."/>
            <person name="Amaro C."/>
        </authorList>
    </citation>
    <scope>NUCLEOTIDE SEQUENCE</scope>
</reference>
<proteinExistence type="predicted"/>
<dbReference type="AlphaFoldDB" id="A0A0E9RU91"/>
<evidence type="ECO:0000313" key="1">
    <source>
        <dbReference type="EMBL" id="JAH32706.1"/>
    </source>
</evidence>
<organism evidence="1">
    <name type="scientific">Anguilla anguilla</name>
    <name type="common">European freshwater eel</name>
    <name type="synonym">Muraena anguilla</name>
    <dbReference type="NCBI Taxonomy" id="7936"/>
    <lineage>
        <taxon>Eukaryota</taxon>
        <taxon>Metazoa</taxon>
        <taxon>Chordata</taxon>
        <taxon>Craniata</taxon>
        <taxon>Vertebrata</taxon>
        <taxon>Euteleostomi</taxon>
        <taxon>Actinopterygii</taxon>
        <taxon>Neopterygii</taxon>
        <taxon>Teleostei</taxon>
        <taxon>Anguilliformes</taxon>
        <taxon>Anguillidae</taxon>
        <taxon>Anguilla</taxon>
    </lineage>
</organism>
<reference evidence="1" key="1">
    <citation type="submission" date="2014-11" db="EMBL/GenBank/DDBJ databases">
        <authorList>
            <person name="Amaro Gonzalez C."/>
        </authorList>
    </citation>
    <scope>NUCLEOTIDE SEQUENCE</scope>
</reference>
<sequence length="64" mass="7330">MWHRSSRLYSVRYGYNTQAQSLIPTFFPLCSKQFLTSNTQGQKKCTIGNQNWGGRTKHFSLTAG</sequence>
<name>A0A0E9RU91_ANGAN</name>
<protein>
    <submittedName>
        <fullName evidence="1">Uncharacterized protein</fullName>
    </submittedName>
</protein>
<accession>A0A0E9RU91</accession>
<dbReference type="EMBL" id="GBXM01075871">
    <property type="protein sequence ID" value="JAH32706.1"/>
    <property type="molecule type" value="Transcribed_RNA"/>
</dbReference>